<dbReference type="EMBL" id="AZDI01000017">
    <property type="protein sequence ID" value="KRK45072.1"/>
    <property type="molecule type" value="Genomic_DNA"/>
</dbReference>
<accession>A0A0R1HG16</accession>
<dbReference type="PATRIC" id="fig|1423719.4.peg.545"/>
<organism evidence="3 4">
    <name type="scientific">Dellaglioa algida DSM 15638</name>
    <dbReference type="NCBI Taxonomy" id="1423719"/>
    <lineage>
        <taxon>Bacteria</taxon>
        <taxon>Bacillati</taxon>
        <taxon>Bacillota</taxon>
        <taxon>Bacilli</taxon>
        <taxon>Lactobacillales</taxon>
        <taxon>Lactobacillaceae</taxon>
        <taxon>Dellaglioa</taxon>
    </lineage>
</organism>
<dbReference type="AlphaFoldDB" id="A0A0R1HG16"/>
<dbReference type="GeneID" id="83549459"/>
<dbReference type="STRING" id="1423719.FC66_GL000537"/>
<protein>
    <recommendedName>
        <fullName evidence="5">KxYKxGKxW signal domain protein</fullName>
    </recommendedName>
</protein>
<keyword evidence="4" id="KW-1185">Reference proteome</keyword>
<dbReference type="NCBIfam" id="TIGR03715">
    <property type="entry name" value="KxYKxGKxW"/>
    <property type="match status" value="1"/>
</dbReference>
<evidence type="ECO:0000256" key="1">
    <source>
        <dbReference type="ARBA" id="ARBA00022729"/>
    </source>
</evidence>
<dbReference type="InterPro" id="IPR022263">
    <property type="entry name" value="KxYKxGKxW"/>
</dbReference>
<reference evidence="3 4" key="1">
    <citation type="journal article" date="2015" name="Genome Announc.">
        <title>Expanding the biotechnology potential of lactobacilli through comparative genomics of 213 strains and associated genera.</title>
        <authorList>
            <person name="Sun Z."/>
            <person name="Harris H.M."/>
            <person name="McCann A."/>
            <person name="Guo C."/>
            <person name="Argimon S."/>
            <person name="Zhang W."/>
            <person name="Yang X."/>
            <person name="Jeffery I.B."/>
            <person name="Cooney J.C."/>
            <person name="Kagawa T.F."/>
            <person name="Liu W."/>
            <person name="Song Y."/>
            <person name="Salvetti E."/>
            <person name="Wrobel A."/>
            <person name="Rasinkangas P."/>
            <person name="Parkhill J."/>
            <person name="Rea M.C."/>
            <person name="O'Sullivan O."/>
            <person name="Ritari J."/>
            <person name="Douillard F.P."/>
            <person name="Paul Ross R."/>
            <person name="Yang R."/>
            <person name="Briner A.E."/>
            <person name="Felis G.E."/>
            <person name="de Vos W.M."/>
            <person name="Barrangou R."/>
            <person name="Klaenhammer T.R."/>
            <person name="Caufield P.W."/>
            <person name="Cui Y."/>
            <person name="Zhang H."/>
            <person name="O'Toole P.W."/>
        </authorList>
    </citation>
    <scope>NUCLEOTIDE SEQUENCE [LARGE SCALE GENOMIC DNA]</scope>
    <source>
        <strain evidence="3 4">DSM 15638</strain>
    </source>
</reference>
<keyword evidence="1" id="KW-0732">Signal</keyword>
<gene>
    <name evidence="3" type="ORF">FC66_GL000537</name>
</gene>
<feature type="compositionally biased region" description="Low complexity" evidence="2">
    <location>
        <begin position="52"/>
        <end position="78"/>
    </location>
</feature>
<dbReference type="RefSeq" id="WP_057974796.1">
    <property type="nucleotide sequence ID" value="NZ_AZDI01000017.1"/>
</dbReference>
<proteinExistence type="predicted"/>
<evidence type="ECO:0008006" key="5">
    <source>
        <dbReference type="Google" id="ProtNLM"/>
    </source>
</evidence>
<feature type="region of interest" description="Disordered" evidence="2">
    <location>
        <begin position="52"/>
        <end position="79"/>
    </location>
</feature>
<comment type="caution">
    <text evidence="3">The sequence shown here is derived from an EMBL/GenBank/DDBJ whole genome shotgun (WGS) entry which is preliminary data.</text>
</comment>
<evidence type="ECO:0000313" key="4">
    <source>
        <dbReference type="Proteomes" id="UP000051450"/>
    </source>
</evidence>
<sequence length="151" mass="16084">MLRNNYFGETKTHYKLYKRGKNWAVMGISLFSLGLGMLVTGQPVSADVTATSTSSSAAKAETTSASSSSAAKAETTSAGGNQIVAQTATNVSKNDAIVTTKFAQNYDRRVLAGSVTNTGFSVSDPDYPSGMWIDPDKSHYSYEWLGSVAKF</sequence>
<name>A0A0R1HG16_9LACO</name>
<dbReference type="Proteomes" id="UP000051450">
    <property type="component" value="Unassembled WGS sequence"/>
</dbReference>
<evidence type="ECO:0000256" key="2">
    <source>
        <dbReference type="SAM" id="MobiDB-lite"/>
    </source>
</evidence>
<evidence type="ECO:0000313" key="3">
    <source>
        <dbReference type="EMBL" id="KRK45072.1"/>
    </source>
</evidence>
<dbReference type="Pfam" id="PF19258">
    <property type="entry name" value="KxYKxGKxW_sig"/>
    <property type="match status" value="1"/>
</dbReference>